<dbReference type="CDD" id="cd01741">
    <property type="entry name" value="GATase1_1"/>
    <property type="match status" value="1"/>
</dbReference>
<dbReference type="EC" id="3.4.-.-" evidence="2"/>
<dbReference type="InterPro" id="IPR017926">
    <property type="entry name" value="GATASE"/>
</dbReference>
<evidence type="ECO:0000313" key="2">
    <source>
        <dbReference type="EMBL" id="WWR45652.1"/>
    </source>
</evidence>
<dbReference type="GO" id="GO:0016787">
    <property type="term" value="F:hydrolase activity"/>
    <property type="evidence" value="ECO:0007669"/>
    <property type="project" value="UniProtKB-KW"/>
</dbReference>
<accession>A0ABZ2HEP3</accession>
<sequence>MKIGILMTGHALPDLIEDTGDYDAIFAQLLADKGFEFDRYDVVDEVYPSSPEDADGWLITGSKHGAYEDHPWIPPLEAFIRDIRDAGKPLIGVCFGHQIIAQALGGTVAKFDGGWSVGRTEYDIDGQTVAMHAWHQDQVITPPEGAHIIGRSDFCENAAMMIGDKIMTIQPHPEFTSHILTTIIDQRGKGVVPDDLLKTARDEADAPIDSAAFAERMADHFRKGA</sequence>
<evidence type="ECO:0000259" key="1">
    <source>
        <dbReference type="Pfam" id="PF00117"/>
    </source>
</evidence>
<dbReference type="PANTHER" id="PTHR42695">
    <property type="entry name" value="GLUTAMINE AMIDOTRANSFERASE YLR126C-RELATED"/>
    <property type="match status" value="1"/>
</dbReference>
<dbReference type="RefSeq" id="WP_338548570.1">
    <property type="nucleotide sequence ID" value="NZ_CP146069.1"/>
</dbReference>
<keyword evidence="2" id="KW-0378">Hydrolase</keyword>
<dbReference type="PANTHER" id="PTHR42695:SF5">
    <property type="entry name" value="GLUTAMINE AMIDOTRANSFERASE YLR126C-RELATED"/>
    <property type="match status" value="1"/>
</dbReference>
<evidence type="ECO:0000313" key="3">
    <source>
        <dbReference type="Proteomes" id="UP001364156"/>
    </source>
</evidence>
<feature type="domain" description="Glutamine amidotransferase" evidence="1">
    <location>
        <begin position="68"/>
        <end position="178"/>
    </location>
</feature>
<dbReference type="InterPro" id="IPR044992">
    <property type="entry name" value="ChyE-like"/>
</dbReference>
<gene>
    <name evidence="2" type="ORF">RZ517_12735</name>
</gene>
<protein>
    <submittedName>
        <fullName evidence="2">Type 1 glutamine amidotransferase</fullName>
        <ecNumber evidence="2">3.4.-.-</ecNumber>
    </submittedName>
</protein>
<keyword evidence="3" id="KW-1185">Reference proteome</keyword>
<dbReference type="PROSITE" id="PS51273">
    <property type="entry name" value="GATASE_TYPE_1"/>
    <property type="match status" value="1"/>
</dbReference>
<dbReference type="EMBL" id="CP146069">
    <property type="protein sequence ID" value="WWR45652.1"/>
    <property type="molecule type" value="Genomic_DNA"/>
</dbReference>
<dbReference type="InterPro" id="IPR029062">
    <property type="entry name" value="Class_I_gatase-like"/>
</dbReference>
<dbReference type="Gene3D" id="3.40.50.880">
    <property type="match status" value="1"/>
</dbReference>
<keyword evidence="2" id="KW-0315">Glutamine amidotransferase</keyword>
<organism evidence="2 3">
    <name type="scientific">Roseovarius phycicola</name>
    <dbReference type="NCBI Taxonomy" id="3080976"/>
    <lineage>
        <taxon>Bacteria</taxon>
        <taxon>Pseudomonadati</taxon>
        <taxon>Pseudomonadota</taxon>
        <taxon>Alphaproteobacteria</taxon>
        <taxon>Rhodobacterales</taxon>
        <taxon>Roseobacteraceae</taxon>
        <taxon>Roseovarius</taxon>
    </lineage>
</organism>
<dbReference type="Proteomes" id="UP001364156">
    <property type="component" value="Chromosome"/>
</dbReference>
<reference evidence="2 3" key="1">
    <citation type="submission" date="2023-10" db="EMBL/GenBank/DDBJ databases">
        <title>Roseovarius strain S88 nov., isolated from a marine algae.</title>
        <authorList>
            <person name="Lee M.W."/>
            <person name="Lee J.K."/>
            <person name="Kim J.M."/>
            <person name="Choi D.G."/>
            <person name="Baek J.H."/>
            <person name="Bayburt H."/>
            <person name="Jung J.J."/>
            <person name="Han D.M."/>
            <person name="Jeon C.O."/>
        </authorList>
    </citation>
    <scope>NUCLEOTIDE SEQUENCE [LARGE SCALE GENOMIC DNA]</scope>
    <source>
        <strain evidence="2 3">S88</strain>
    </source>
</reference>
<name>A0ABZ2HEP3_9RHOB</name>
<dbReference type="Pfam" id="PF00117">
    <property type="entry name" value="GATase"/>
    <property type="match status" value="1"/>
</dbReference>
<dbReference type="SUPFAM" id="SSF52317">
    <property type="entry name" value="Class I glutamine amidotransferase-like"/>
    <property type="match status" value="1"/>
</dbReference>
<proteinExistence type="predicted"/>